<keyword evidence="1" id="KW-0812">Transmembrane</keyword>
<protein>
    <submittedName>
        <fullName evidence="2">Uncharacterized protein</fullName>
    </submittedName>
</protein>
<reference evidence="2 3" key="1">
    <citation type="submission" date="2016-10" db="EMBL/GenBank/DDBJ databases">
        <authorList>
            <person name="de Groot N.N."/>
        </authorList>
    </citation>
    <scope>NUCLEOTIDE SEQUENCE [LARGE SCALE GENOMIC DNA]</scope>
    <source>
        <strain evidence="2 3">DSM 2179</strain>
    </source>
</reference>
<dbReference type="STRING" id="84035.SAMN05660742_101324"/>
<accession>A0A1H6U5Z2</accession>
<dbReference type="Proteomes" id="UP000199662">
    <property type="component" value="Unassembled WGS sequence"/>
</dbReference>
<keyword evidence="3" id="KW-1185">Reference proteome</keyword>
<dbReference type="EMBL" id="FNZK01000001">
    <property type="protein sequence ID" value="SEI87769.1"/>
    <property type="molecule type" value="Genomic_DNA"/>
</dbReference>
<organism evidence="2 3">
    <name type="scientific">Propionispira arboris</name>
    <dbReference type="NCBI Taxonomy" id="84035"/>
    <lineage>
        <taxon>Bacteria</taxon>
        <taxon>Bacillati</taxon>
        <taxon>Bacillota</taxon>
        <taxon>Negativicutes</taxon>
        <taxon>Selenomonadales</taxon>
        <taxon>Selenomonadaceae</taxon>
        <taxon>Propionispira</taxon>
    </lineage>
</organism>
<dbReference type="AlphaFoldDB" id="A0A1H6U5Z2"/>
<keyword evidence="1" id="KW-0472">Membrane</keyword>
<keyword evidence="1" id="KW-1133">Transmembrane helix</keyword>
<proteinExistence type="predicted"/>
<feature type="transmembrane region" description="Helical" evidence="1">
    <location>
        <begin position="15"/>
        <end position="33"/>
    </location>
</feature>
<sequence length="68" mass="7886">MKSSDDFRQQFQEPSAILSLMRLTFGSSIILIAKRRLFVQRLKQCTIGRVGICRQKICLVFANIRLLK</sequence>
<dbReference type="RefSeq" id="WP_019552053.1">
    <property type="nucleotide sequence ID" value="NZ_FNZK01000001.1"/>
</dbReference>
<evidence type="ECO:0000313" key="2">
    <source>
        <dbReference type="EMBL" id="SEI87769.1"/>
    </source>
</evidence>
<name>A0A1H6U5Z2_9FIRM</name>
<evidence type="ECO:0000256" key="1">
    <source>
        <dbReference type="SAM" id="Phobius"/>
    </source>
</evidence>
<gene>
    <name evidence="2" type="ORF">SAMN05660742_101324</name>
</gene>
<evidence type="ECO:0000313" key="3">
    <source>
        <dbReference type="Proteomes" id="UP000199662"/>
    </source>
</evidence>